<keyword evidence="2" id="KW-1185">Reference proteome</keyword>
<protein>
    <submittedName>
        <fullName evidence="1">Uncharacterized protein</fullName>
    </submittedName>
</protein>
<accession>A0AAY5ER41</accession>
<evidence type="ECO:0000313" key="1">
    <source>
        <dbReference type="Ensembl" id="ENSEEEP00000059378.1"/>
    </source>
</evidence>
<reference evidence="1" key="2">
    <citation type="submission" date="2025-08" db="UniProtKB">
        <authorList>
            <consortium name="Ensembl"/>
        </authorList>
    </citation>
    <scope>IDENTIFICATION</scope>
</reference>
<dbReference type="Ensembl" id="ENSEEET00000058883.1">
    <property type="protein sequence ID" value="ENSEEEP00000059378.1"/>
    <property type="gene ID" value="ENSEEEG00000026051.1"/>
</dbReference>
<name>A0AAY5ER41_ELEEL</name>
<organism evidence="1 2">
    <name type="scientific">Electrophorus electricus</name>
    <name type="common">Electric eel</name>
    <name type="synonym">Gymnotus electricus</name>
    <dbReference type="NCBI Taxonomy" id="8005"/>
    <lineage>
        <taxon>Eukaryota</taxon>
        <taxon>Metazoa</taxon>
        <taxon>Chordata</taxon>
        <taxon>Craniata</taxon>
        <taxon>Vertebrata</taxon>
        <taxon>Euteleostomi</taxon>
        <taxon>Actinopterygii</taxon>
        <taxon>Neopterygii</taxon>
        <taxon>Teleostei</taxon>
        <taxon>Ostariophysi</taxon>
        <taxon>Gymnotiformes</taxon>
        <taxon>Gymnotoidei</taxon>
        <taxon>Gymnotidae</taxon>
        <taxon>Electrophorus</taxon>
    </lineage>
</organism>
<dbReference type="AlphaFoldDB" id="A0AAY5ER41"/>
<sequence>MAASRLISPSSSTSKTNKYTRVMPQSAACQPSQTNTQQPPGLITHVIPITHSLVHCAYPFVSFEHLFPQETVPHYSEYSQLAWLSVRLLSTAPVLRHPDQTVLVVDNKVDLDLRVDPFDMGVRAVFSAVWWEA</sequence>
<reference evidence="1 2" key="1">
    <citation type="submission" date="2020-05" db="EMBL/GenBank/DDBJ databases">
        <title>Electrophorus electricus (electric eel) genome, fEleEle1, primary haplotype.</title>
        <authorList>
            <person name="Myers G."/>
            <person name="Meyer A."/>
            <person name="Fedrigo O."/>
            <person name="Formenti G."/>
            <person name="Rhie A."/>
            <person name="Tracey A."/>
            <person name="Sims Y."/>
            <person name="Jarvis E.D."/>
        </authorList>
    </citation>
    <scope>NUCLEOTIDE SEQUENCE [LARGE SCALE GENOMIC DNA]</scope>
</reference>
<reference evidence="1" key="3">
    <citation type="submission" date="2025-09" db="UniProtKB">
        <authorList>
            <consortium name="Ensembl"/>
        </authorList>
    </citation>
    <scope>IDENTIFICATION</scope>
</reference>
<proteinExistence type="predicted"/>
<dbReference type="Proteomes" id="UP000314983">
    <property type="component" value="Chromosome 25"/>
</dbReference>
<evidence type="ECO:0000313" key="2">
    <source>
        <dbReference type="Proteomes" id="UP000314983"/>
    </source>
</evidence>